<evidence type="ECO:0008006" key="5">
    <source>
        <dbReference type="Google" id="ProtNLM"/>
    </source>
</evidence>
<keyword evidence="2" id="KW-0812">Transmembrane</keyword>
<accession>A0ABD7C1A8</accession>
<feature type="region of interest" description="Disordered" evidence="1">
    <location>
        <begin position="33"/>
        <end position="61"/>
    </location>
</feature>
<reference evidence="3 4" key="1">
    <citation type="submission" date="2021-01" db="EMBL/GenBank/DDBJ databases">
        <title>Genome Characterization of a novel Stenotrophomonas isolate with high keratinase activity.</title>
        <authorList>
            <person name="Cao Z.-J."/>
        </authorList>
    </citation>
    <scope>NUCLEOTIDE SEQUENCE [LARGE SCALE GENOMIC DNA]</scope>
    <source>
        <strain evidence="3 4">DHHJ</strain>
    </source>
</reference>
<feature type="transmembrane region" description="Helical" evidence="2">
    <location>
        <begin position="6"/>
        <end position="26"/>
    </location>
</feature>
<name>A0ABD7C1A8_STEMA</name>
<proteinExistence type="predicted"/>
<dbReference type="AlphaFoldDB" id="A0ABD7C1A8"/>
<evidence type="ECO:0000313" key="4">
    <source>
        <dbReference type="Proteomes" id="UP000596095"/>
    </source>
</evidence>
<evidence type="ECO:0000313" key="3">
    <source>
        <dbReference type="EMBL" id="QQQ41310.1"/>
    </source>
</evidence>
<sequence length="61" mass="6891">MVESALLLIVVVFGPAAAGALLYHLWTTRPRRPTHTHQAVGQIPVTRRRRQQALRRHAEVS</sequence>
<keyword evidence="2" id="KW-1133">Transmembrane helix</keyword>
<keyword evidence="2" id="KW-0472">Membrane</keyword>
<dbReference type="RefSeq" id="WP_201116974.1">
    <property type="nucleotide sequence ID" value="NZ_CP067993.1"/>
</dbReference>
<evidence type="ECO:0000256" key="1">
    <source>
        <dbReference type="SAM" id="MobiDB-lite"/>
    </source>
</evidence>
<feature type="compositionally biased region" description="Basic residues" evidence="1">
    <location>
        <begin position="46"/>
        <end position="55"/>
    </location>
</feature>
<dbReference type="EMBL" id="CP067993">
    <property type="protein sequence ID" value="QQQ41310.1"/>
    <property type="molecule type" value="Genomic_DNA"/>
</dbReference>
<evidence type="ECO:0000256" key="2">
    <source>
        <dbReference type="SAM" id="Phobius"/>
    </source>
</evidence>
<protein>
    <recommendedName>
        <fullName evidence="5">Transmembrane protein</fullName>
    </recommendedName>
</protein>
<dbReference type="Proteomes" id="UP000596095">
    <property type="component" value="Chromosome"/>
</dbReference>
<gene>
    <name evidence="3" type="ORF">JJL50_15305</name>
</gene>
<organism evidence="3 4">
    <name type="scientific">Stenotrophomonas maltophilia</name>
    <name type="common">Pseudomonas maltophilia</name>
    <name type="synonym">Xanthomonas maltophilia</name>
    <dbReference type="NCBI Taxonomy" id="40324"/>
    <lineage>
        <taxon>Bacteria</taxon>
        <taxon>Pseudomonadati</taxon>
        <taxon>Pseudomonadota</taxon>
        <taxon>Gammaproteobacteria</taxon>
        <taxon>Lysobacterales</taxon>
        <taxon>Lysobacteraceae</taxon>
        <taxon>Stenotrophomonas</taxon>
        <taxon>Stenotrophomonas maltophilia group</taxon>
    </lineage>
</organism>